<dbReference type="Proteomes" id="UP001437256">
    <property type="component" value="Unassembled WGS sequence"/>
</dbReference>
<evidence type="ECO:0000313" key="3">
    <source>
        <dbReference type="EMBL" id="KAL0064386.1"/>
    </source>
</evidence>
<dbReference type="EMBL" id="JBBXMP010000063">
    <property type="protein sequence ID" value="KAL0064386.1"/>
    <property type="molecule type" value="Genomic_DNA"/>
</dbReference>
<keyword evidence="2" id="KW-1133">Transmembrane helix</keyword>
<organism evidence="3 4">
    <name type="scientific">Marasmius tenuissimus</name>
    <dbReference type="NCBI Taxonomy" id="585030"/>
    <lineage>
        <taxon>Eukaryota</taxon>
        <taxon>Fungi</taxon>
        <taxon>Dikarya</taxon>
        <taxon>Basidiomycota</taxon>
        <taxon>Agaricomycotina</taxon>
        <taxon>Agaricomycetes</taxon>
        <taxon>Agaricomycetidae</taxon>
        <taxon>Agaricales</taxon>
        <taxon>Marasmiineae</taxon>
        <taxon>Marasmiaceae</taxon>
        <taxon>Marasmius</taxon>
    </lineage>
</organism>
<comment type="caution">
    <text evidence="3">The sequence shown here is derived from an EMBL/GenBank/DDBJ whole genome shotgun (WGS) entry which is preliminary data.</text>
</comment>
<feature type="transmembrane region" description="Helical" evidence="2">
    <location>
        <begin position="200"/>
        <end position="223"/>
    </location>
</feature>
<proteinExistence type="predicted"/>
<evidence type="ECO:0000313" key="4">
    <source>
        <dbReference type="Proteomes" id="UP001437256"/>
    </source>
</evidence>
<evidence type="ECO:0000256" key="1">
    <source>
        <dbReference type="SAM" id="MobiDB-lite"/>
    </source>
</evidence>
<accession>A0ABR2ZRT4</accession>
<protein>
    <submittedName>
        <fullName evidence="3">Uncharacterized protein</fullName>
    </submittedName>
</protein>
<evidence type="ECO:0000256" key="2">
    <source>
        <dbReference type="SAM" id="Phobius"/>
    </source>
</evidence>
<keyword evidence="2" id="KW-0812">Transmembrane</keyword>
<name>A0ABR2ZRT4_9AGAR</name>
<dbReference type="Gene3D" id="2.60.120.260">
    <property type="entry name" value="Galactose-binding domain-like"/>
    <property type="match status" value="1"/>
</dbReference>
<keyword evidence="2" id="KW-0472">Membrane</keyword>
<sequence length="306" mass="33684">MPVGRSSFDLRCFPFLFRFTFYFSTVIGSPHFRTIDDTFGDSAIDGALPRYSSGNWTPRPGDSCGNCKLNPNDTGRIMHGTWHDTTHIANAESLSMELTFTGIAISVFCILPPKSAEAIVDYNLSFTLDGRPVGSFTRTRDELKDEYQYNVSVISLVNLENQEHAFRMEMAKSSNVDLSFSLTTQLIYEGIITEKKKPNLGAILGGLFGTLAFLTGTALLFAYSRRRRADVFTAQAAQVFQPFISSAGQMHVGQPHANGRGNGEEGSIGTCLDSTLCSIPSPYSYNPPSQLDSNIKSPHQPIQLHE</sequence>
<gene>
    <name evidence="3" type="ORF">AAF712_008686</name>
</gene>
<feature type="region of interest" description="Disordered" evidence="1">
    <location>
        <begin position="287"/>
        <end position="306"/>
    </location>
</feature>
<keyword evidence="4" id="KW-1185">Reference proteome</keyword>
<reference evidence="3 4" key="1">
    <citation type="submission" date="2024-05" db="EMBL/GenBank/DDBJ databases">
        <title>A draft genome resource for the thread blight pathogen Marasmius tenuissimus strain MS-2.</title>
        <authorList>
            <person name="Yulfo-Soto G.E."/>
            <person name="Baruah I.K."/>
            <person name="Amoako-Attah I."/>
            <person name="Bukari Y."/>
            <person name="Meinhardt L.W."/>
            <person name="Bailey B.A."/>
            <person name="Cohen S.P."/>
        </authorList>
    </citation>
    <scope>NUCLEOTIDE SEQUENCE [LARGE SCALE GENOMIC DNA]</scope>
    <source>
        <strain evidence="3 4">MS-2</strain>
    </source>
</reference>